<reference evidence="2 3" key="1">
    <citation type="journal article" date="2014" name="Genome Biol. Evol.">
        <title>The secreted proteins of Achlya hypogyna and Thraustotheca clavata identify the ancestral oomycete secretome and reveal gene acquisitions by horizontal gene transfer.</title>
        <authorList>
            <person name="Misner I."/>
            <person name="Blouin N."/>
            <person name="Leonard G."/>
            <person name="Richards T.A."/>
            <person name="Lane C.E."/>
        </authorList>
    </citation>
    <scope>NUCLEOTIDE SEQUENCE [LARGE SCALE GENOMIC DNA]</scope>
    <source>
        <strain evidence="2 3">ATCC 34112</strain>
    </source>
</reference>
<dbReference type="Pfam" id="PF24906">
    <property type="entry name" value="Zf_WRKY19"/>
    <property type="match status" value="1"/>
</dbReference>
<evidence type="ECO:0000313" key="2">
    <source>
        <dbReference type="EMBL" id="OQS07801.1"/>
    </source>
</evidence>
<dbReference type="PANTHER" id="PTHR31827">
    <property type="entry name" value="EMB|CAB89363.1"/>
    <property type="match status" value="1"/>
</dbReference>
<proteinExistence type="predicted"/>
<dbReference type="InterPro" id="IPR056866">
    <property type="entry name" value="Znf_WRKY19"/>
</dbReference>
<dbReference type="PANTHER" id="PTHR31827:SF1">
    <property type="entry name" value="EMB|CAB89363.1"/>
    <property type="match status" value="1"/>
</dbReference>
<name>A0A1W0AC63_9STRA</name>
<feature type="domain" description="WRKY19-like zinc finger" evidence="1">
    <location>
        <begin position="273"/>
        <end position="297"/>
    </location>
</feature>
<gene>
    <name evidence="2" type="ORF">THRCLA_20059</name>
</gene>
<protein>
    <recommendedName>
        <fullName evidence="1">WRKY19-like zinc finger domain-containing protein</fullName>
    </recommendedName>
</protein>
<dbReference type="Proteomes" id="UP000243217">
    <property type="component" value="Unassembled WGS sequence"/>
</dbReference>
<dbReference type="AlphaFoldDB" id="A0A1W0AC63"/>
<evidence type="ECO:0000259" key="1">
    <source>
        <dbReference type="Pfam" id="PF24906"/>
    </source>
</evidence>
<sequence>MFNGCGLPVLSGGKCEFHRYRTKCKIDGCFNQVYARRLCVGHGGKDSCQFPNCHAPVRSGKLCSKHYVKPVAICTEDGCQNIAQDKVKCRQHANQGCCAIDGCELRPQSTGLCWRHRNRIIPSISNPKEDLMCNLDERKFDSSTRVDSSWDSSPIDDTLVCLDLYPQASPLDIVWDAFDFDFALQDKDILADSTDSLLRFEGMLDSHGSSSILVKVFILTFPMSSQSCLFNGCSNPILEGSTKCEFHRNRNKCIVADCFNQVYARQLCIRHGGKRLCQFPDCYTNARTGDLCAKHGGDKTKALCTEPGCTKKAHLKNKCIRHGGGKPCSMANCESHARIGGFCWRHRVRSDKVCIPPELIPSSDEEESDELMQLLDLWMSEECTIEPHTQGSPDKVHIAKYALLNPHTQVSPAKVQT</sequence>
<keyword evidence="3" id="KW-1185">Reference proteome</keyword>
<evidence type="ECO:0000313" key="3">
    <source>
        <dbReference type="Proteomes" id="UP000243217"/>
    </source>
</evidence>
<accession>A0A1W0AC63</accession>
<dbReference type="EMBL" id="JNBS01000081">
    <property type="protein sequence ID" value="OQS07801.1"/>
    <property type="molecule type" value="Genomic_DNA"/>
</dbReference>
<comment type="caution">
    <text evidence="2">The sequence shown here is derived from an EMBL/GenBank/DDBJ whole genome shotgun (WGS) entry which is preliminary data.</text>
</comment>
<organism evidence="2 3">
    <name type="scientific">Thraustotheca clavata</name>
    <dbReference type="NCBI Taxonomy" id="74557"/>
    <lineage>
        <taxon>Eukaryota</taxon>
        <taxon>Sar</taxon>
        <taxon>Stramenopiles</taxon>
        <taxon>Oomycota</taxon>
        <taxon>Saprolegniomycetes</taxon>
        <taxon>Saprolegniales</taxon>
        <taxon>Achlyaceae</taxon>
        <taxon>Thraustotheca</taxon>
    </lineage>
</organism>